<sequence length="515" mass="60540">MSYFIDEDDLDLDIEESFELDLEIDDLDDLDLDDDSPVVKNDQNSNLEVFMEKLPDDVNEFLDDELKNRIQQFIDNDEKMNDVKGEFLGLFNKNMEEFVLLKFPFGKDPVKTTFYRFFYIDKRLLDDEKMSLLNEIEFDKAVFDENEKYPVYYQDEWLEFVGKGKISISAGDDVSEMGSSKKDPGMIKAKYQKELKITKKNLDNMIKMRDDNINLFEQESKKIIANKGYDAIDLSTSVAKINQYVGTINNIGMRARVLKKKQEKLEKEISMIKVDVSEDEANTTEVMSEYNTLREMCKICVGPRGNHFPFLVGEFFTPFLLDRKKVKDILDDYFNLLPGFFYRKFMGIESEKVPYVGLMPCYGNNGFCWDPIDPENKESGRGKMLLPLYSQTKPEELVAQALADYYWNKNKTSAGARWLEEGITGKYYMWHQDIKTQKKKGKDVKCKVIPDLKESFVFHFKQYLLEERIARAKLPKEVRQIFWLNIPFDRKTKEDLAERGFHYKNLWENDQRRGA</sequence>
<dbReference type="EMBL" id="PKTG01000064">
    <property type="protein sequence ID" value="PLX18319.1"/>
    <property type="molecule type" value="Genomic_DNA"/>
</dbReference>
<feature type="coiled-coil region" evidence="1">
    <location>
        <begin position="248"/>
        <end position="275"/>
    </location>
</feature>
<evidence type="ECO:0000313" key="3">
    <source>
        <dbReference type="Proteomes" id="UP000234857"/>
    </source>
</evidence>
<dbReference type="Proteomes" id="UP000234857">
    <property type="component" value="Unassembled WGS sequence"/>
</dbReference>
<evidence type="ECO:0000313" key="2">
    <source>
        <dbReference type="EMBL" id="PLX18319.1"/>
    </source>
</evidence>
<accession>A0A2N5ZI20</accession>
<keyword evidence="1" id="KW-0175">Coiled coil</keyword>
<proteinExistence type="predicted"/>
<name>A0A2N5ZI20_MUIH1</name>
<gene>
    <name evidence="2" type="ORF">C0601_04695</name>
</gene>
<organism evidence="2 3">
    <name type="scientific">Muiribacterium halophilum</name>
    <dbReference type="NCBI Taxonomy" id="2053465"/>
    <lineage>
        <taxon>Bacteria</taxon>
        <taxon>Candidatus Muiribacteriota</taxon>
        <taxon>Candidatus Muiribacteriia</taxon>
        <taxon>Candidatus Muiribacteriales</taxon>
        <taxon>Candidatus Muiribacteriaceae</taxon>
        <taxon>Candidatus Muiribacterium</taxon>
    </lineage>
</organism>
<evidence type="ECO:0000256" key="1">
    <source>
        <dbReference type="SAM" id="Coils"/>
    </source>
</evidence>
<reference evidence="2 3" key="1">
    <citation type="submission" date="2017-11" db="EMBL/GenBank/DDBJ databases">
        <title>Genome-resolved metagenomics identifies genetic mobility, metabolic interactions, and unexpected diversity in perchlorate-reducing communities.</title>
        <authorList>
            <person name="Barnum T.P."/>
            <person name="Figueroa I.A."/>
            <person name="Carlstrom C.I."/>
            <person name="Lucas L.N."/>
            <person name="Engelbrektson A.L."/>
            <person name="Coates J.D."/>
        </authorList>
    </citation>
    <scope>NUCLEOTIDE SEQUENCE [LARGE SCALE GENOMIC DNA]</scope>
    <source>
        <strain evidence="2">BM706</strain>
    </source>
</reference>
<dbReference type="AlphaFoldDB" id="A0A2N5ZI20"/>
<comment type="caution">
    <text evidence="2">The sequence shown here is derived from an EMBL/GenBank/DDBJ whole genome shotgun (WGS) entry which is preliminary data.</text>
</comment>
<protein>
    <submittedName>
        <fullName evidence="2">Uncharacterized protein</fullName>
    </submittedName>
</protein>